<dbReference type="Proteomes" id="UP000261560">
    <property type="component" value="Unplaced"/>
</dbReference>
<protein>
    <submittedName>
        <fullName evidence="3">Uncharacterized LOC112154044</fullName>
    </submittedName>
</protein>
<dbReference type="STRING" id="30732.ENSOMEP00000007397"/>
<feature type="compositionally biased region" description="Polar residues" evidence="2">
    <location>
        <begin position="32"/>
        <end position="41"/>
    </location>
</feature>
<evidence type="ECO:0000256" key="2">
    <source>
        <dbReference type="SAM" id="MobiDB-lite"/>
    </source>
</evidence>
<dbReference type="PANTHER" id="PTHR33488:SF2">
    <property type="entry name" value="EARLY ENDOSOME ANTIGEN 1-LIKE"/>
    <property type="match status" value="1"/>
</dbReference>
<feature type="compositionally biased region" description="Basic and acidic residues" evidence="2">
    <location>
        <begin position="526"/>
        <end position="556"/>
    </location>
</feature>
<keyword evidence="1" id="KW-0175">Coiled coil</keyword>
<proteinExistence type="predicted"/>
<dbReference type="OMA" id="KNEINWK"/>
<evidence type="ECO:0000256" key="1">
    <source>
        <dbReference type="SAM" id="Coils"/>
    </source>
</evidence>
<accession>A0A3B3BQJ8</accession>
<sequence length="807" mass="90406">MIEISVKQLMTRPSWHRPIRLHSNALKRRQSRNSQHVSRNLFNKHPSTRRLSSNQQLLKEMASQIAKVNKGLTTAADMRKTTQMLMQPNANWEEYLAPAPLSIAIMGELVFISSGTDFSINKNPPKDGFKHIKYPDSFRACLMQVCNSGWQAFNIAHKNMDQIRIHTASVPDHMKAAVKFLFQGDDEIVEKFLPNQLENIRTIADECVQLADGVEKKYQDVILLIQEMLEACLNAKLVYGDDLEKVRNKIEENKMREKTARELDERYDKAMKAMEKQVEDAQEEFKTSMNSLPSGMELVAMEMAESLSQTVATMGSAVASMATEGPSAILSGMAEIAGTALKSGLAEMVGPALKAGPGGIAAMVGMTLVGGLAGNASGPQPKTKKVESVSNVAIYSKAPMIVVQAKAILNYINKNEINWKALYDPKNKKTEYIKQQFKKISTDLAKAQKSLVQSKALSLCNSGIAICEQLAKYSPDKKWDKNTTEKLIKDVNKLHQDALQFDSSSKMKCGAPAIAPTPPMLSKTEVNAESKTEGNAESKTEGNAESKTEGNAEHQRASQAAAESARFRIEQSREQLKQCREEYNKAVERMERNKKELDDILVEMHNCNIKEIDFDTTIKMLVKGMDAMGRVKEQWEKMVRFFQMVANIVKTSLSKTMKHFAQSAEDAQTLSYNSRLFTKDLMYNQAFQASNIASLVHMISGTYCEVSNKYLMDRVSSLGKLMAMDKDKPEFLQERKKLQDTCEEAQENILKLVQNNKKDFEKNTDTRLAQIEGGLKAVLPAADPEETKRIQNIVQASITEQDLTDYE</sequence>
<dbReference type="AlphaFoldDB" id="A0A3B3BQJ8"/>
<feature type="coiled-coil region" evidence="1">
    <location>
        <begin position="728"/>
        <end position="763"/>
    </location>
</feature>
<dbReference type="PaxDb" id="30732-ENSOMEP00000007397"/>
<evidence type="ECO:0000313" key="3">
    <source>
        <dbReference type="Ensembl" id="ENSOMEP00000007397.1"/>
    </source>
</evidence>
<dbReference type="Ensembl" id="ENSOMET00000004193.1">
    <property type="protein sequence ID" value="ENSOMEP00000007397.1"/>
    <property type="gene ID" value="ENSOMEG00000008473.1"/>
</dbReference>
<feature type="region of interest" description="Disordered" evidence="2">
    <location>
        <begin position="509"/>
        <end position="568"/>
    </location>
</feature>
<organism evidence="3 4">
    <name type="scientific">Oryzias melastigma</name>
    <name type="common">Marine medaka</name>
    <dbReference type="NCBI Taxonomy" id="30732"/>
    <lineage>
        <taxon>Eukaryota</taxon>
        <taxon>Metazoa</taxon>
        <taxon>Chordata</taxon>
        <taxon>Craniata</taxon>
        <taxon>Vertebrata</taxon>
        <taxon>Euteleostomi</taxon>
        <taxon>Actinopterygii</taxon>
        <taxon>Neopterygii</taxon>
        <taxon>Teleostei</taxon>
        <taxon>Neoteleostei</taxon>
        <taxon>Acanthomorphata</taxon>
        <taxon>Ovalentaria</taxon>
        <taxon>Atherinomorphae</taxon>
        <taxon>Beloniformes</taxon>
        <taxon>Adrianichthyidae</taxon>
        <taxon>Oryziinae</taxon>
        <taxon>Oryzias</taxon>
    </lineage>
</organism>
<feature type="coiled-coil region" evidence="1">
    <location>
        <begin position="260"/>
        <end position="291"/>
    </location>
</feature>
<evidence type="ECO:0000313" key="4">
    <source>
        <dbReference type="Proteomes" id="UP000261560"/>
    </source>
</evidence>
<dbReference type="PANTHER" id="PTHR33488">
    <property type="entry name" value="ZGC:162509"/>
    <property type="match status" value="1"/>
</dbReference>
<reference evidence="3" key="2">
    <citation type="submission" date="2025-09" db="UniProtKB">
        <authorList>
            <consortium name="Ensembl"/>
        </authorList>
    </citation>
    <scope>IDENTIFICATION</scope>
</reference>
<name>A0A3B3BQJ8_ORYME</name>
<feature type="region of interest" description="Disordered" evidence="2">
    <location>
        <begin position="27"/>
        <end position="50"/>
    </location>
</feature>
<reference evidence="3" key="1">
    <citation type="submission" date="2025-08" db="UniProtKB">
        <authorList>
            <consortium name="Ensembl"/>
        </authorList>
    </citation>
    <scope>IDENTIFICATION</scope>
</reference>
<dbReference type="GeneTree" id="ENSGT00390000008061"/>
<keyword evidence="4" id="KW-1185">Reference proteome</keyword>